<dbReference type="Proteomes" id="UP000587524">
    <property type="component" value="Unassembled WGS sequence"/>
</dbReference>
<gene>
    <name evidence="1" type="ORF">HNQ97_006143</name>
</gene>
<dbReference type="Gene3D" id="3.20.170.20">
    <property type="entry name" value="Protein of unknown function DUF952"/>
    <property type="match status" value="1"/>
</dbReference>
<reference evidence="1 2" key="1">
    <citation type="submission" date="2020-08" db="EMBL/GenBank/DDBJ databases">
        <title>Genomic Encyclopedia of Type Strains, Phase IV (KMG-IV): sequencing the most valuable type-strain genomes for metagenomic binning, comparative biology and taxonomic classification.</title>
        <authorList>
            <person name="Goeker M."/>
        </authorList>
    </citation>
    <scope>NUCLEOTIDE SEQUENCE [LARGE SCALE GENOMIC DNA]</scope>
    <source>
        <strain evidence="1 2">DSM 17455</strain>
    </source>
</reference>
<organism evidence="1 2">
    <name type="scientific">Aminobacter ciceronei</name>
    <dbReference type="NCBI Taxonomy" id="150723"/>
    <lineage>
        <taxon>Bacteria</taxon>
        <taxon>Pseudomonadati</taxon>
        <taxon>Pseudomonadota</taxon>
        <taxon>Alphaproteobacteria</taxon>
        <taxon>Hyphomicrobiales</taxon>
        <taxon>Phyllobacteriaceae</taxon>
        <taxon>Aminobacter</taxon>
    </lineage>
</organism>
<proteinExistence type="predicted"/>
<dbReference type="InterPro" id="IPR009297">
    <property type="entry name" value="DUF952"/>
</dbReference>
<dbReference type="EMBL" id="JACJHZ010000047">
    <property type="protein sequence ID" value="MBA9024107.1"/>
    <property type="molecule type" value="Genomic_DNA"/>
</dbReference>
<dbReference type="PANTHER" id="PTHR34129">
    <property type="entry name" value="BLR1139 PROTEIN"/>
    <property type="match status" value="1"/>
</dbReference>
<dbReference type="PANTHER" id="PTHR34129:SF1">
    <property type="entry name" value="DUF952 DOMAIN-CONTAINING PROTEIN"/>
    <property type="match status" value="1"/>
</dbReference>
<comment type="caution">
    <text evidence="1">The sequence shown here is derived from an EMBL/GenBank/DDBJ whole genome shotgun (WGS) entry which is preliminary data.</text>
</comment>
<dbReference type="SUPFAM" id="SSF56399">
    <property type="entry name" value="ADP-ribosylation"/>
    <property type="match status" value="1"/>
</dbReference>
<accession>A0ABR6CGG2</accession>
<dbReference type="Pfam" id="PF06108">
    <property type="entry name" value="DUF952"/>
    <property type="match status" value="1"/>
</dbReference>
<keyword evidence="2" id="KW-1185">Reference proteome</keyword>
<name>A0ABR6CGG2_9HYPH</name>
<evidence type="ECO:0000313" key="1">
    <source>
        <dbReference type="EMBL" id="MBA9024107.1"/>
    </source>
</evidence>
<sequence>MKGMSIKKARRIAVSIRGRCALSESIGPKLRWAMKAALSRIMLSAYSARMTKTIYKICPEAMWREAERSGIFTGAPIDLADGFIHFSTAEQVVETAAKHFTGQADLLLIAIDAERLGPALKYEVSRGGALFPHLYAQLEASAAKWVRPLPLNADGAHDFPELEA</sequence>
<evidence type="ECO:0000313" key="2">
    <source>
        <dbReference type="Proteomes" id="UP000587524"/>
    </source>
</evidence>
<protein>
    <submittedName>
        <fullName evidence="1">Uncharacterized protein (DUF952 family)</fullName>
    </submittedName>
</protein>